<reference evidence="1" key="1">
    <citation type="submission" date="2023-10" db="EMBL/GenBank/DDBJ databases">
        <authorList>
            <person name="Domelevo Entfellner J.-B."/>
        </authorList>
    </citation>
    <scope>NUCLEOTIDE SEQUENCE</scope>
</reference>
<name>A0AA86RVA3_9FABA</name>
<evidence type="ECO:0008006" key="3">
    <source>
        <dbReference type="Google" id="ProtNLM"/>
    </source>
</evidence>
<gene>
    <name evidence="1" type="ORF">AYBTSS11_LOCUS5405</name>
</gene>
<evidence type="ECO:0000313" key="2">
    <source>
        <dbReference type="Proteomes" id="UP001189624"/>
    </source>
</evidence>
<dbReference type="Gramene" id="rna-AYBTSS11_LOCUS5405">
    <property type="protein sequence ID" value="CAJ1931703.1"/>
    <property type="gene ID" value="gene-AYBTSS11_LOCUS5405"/>
</dbReference>
<keyword evidence="2" id="KW-1185">Reference proteome</keyword>
<accession>A0AA86RVA3</accession>
<dbReference type="GO" id="GO:0005739">
    <property type="term" value="C:mitochondrion"/>
    <property type="evidence" value="ECO:0007669"/>
    <property type="project" value="TreeGrafter"/>
</dbReference>
<dbReference type="PANTHER" id="PTHR43327">
    <property type="entry name" value="STOMATIN-LIKE PROTEIN 2, MITOCHONDRIAL"/>
    <property type="match status" value="1"/>
</dbReference>
<evidence type="ECO:0000313" key="1">
    <source>
        <dbReference type="EMBL" id="CAJ1931703.1"/>
    </source>
</evidence>
<organism evidence="1 2">
    <name type="scientific">Sphenostylis stenocarpa</name>
    <dbReference type="NCBI Taxonomy" id="92480"/>
    <lineage>
        <taxon>Eukaryota</taxon>
        <taxon>Viridiplantae</taxon>
        <taxon>Streptophyta</taxon>
        <taxon>Embryophyta</taxon>
        <taxon>Tracheophyta</taxon>
        <taxon>Spermatophyta</taxon>
        <taxon>Magnoliopsida</taxon>
        <taxon>eudicotyledons</taxon>
        <taxon>Gunneridae</taxon>
        <taxon>Pentapetalae</taxon>
        <taxon>rosids</taxon>
        <taxon>fabids</taxon>
        <taxon>Fabales</taxon>
        <taxon>Fabaceae</taxon>
        <taxon>Papilionoideae</taxon>
        <taxon>50 kb inversion clade</taxon>
        <taxon>NPAAA clade</taxon>
        <taxon>indigoferoid/millettioid clade</taxon>
        <taxon>Phaseoleae</taxon>
        <taxon>Sphenostylis</taxon>
    </lineage>
</organism>
<dbReference type="AlphaFoldDB" id="A0AA86RVA3"/>
<dbReference type="Proteomes" id="UP001189624">
    <property type="component" value="Chromosome 2"/>
</dbReference>
<dbReference type="PANTHER" id="PTHR43327:SF31">
    <property type="entry name" value="HYPERSENSITIVE-INDUCED RESPONSE PROTEIN 2"/>
    <property type="match status" value="1"/>
</dbReference>
<sequence>MKNIGTSSKWNAVFIPHGPGAVQDVASQIRTAVGCFVKMGQVFGLLRCVQVEQPIVAIKEVFGKFKDFLEPGCHCVSCYFSSCLSGELASGVDQLDVPCETKTKAKLKINVTPLSALDMKKDIEPDRRVKRAMNEINAAGRLRVASSDKAEAEKILKIKRAEGEAESKYEGGQAIVDEMRDGVLVFSEKMPGTTPKNIMDAVIMTEYFDTMKDIGASTKSSGVFIPYGPGGVQDVASQIRDDYLQGNTTNS</sequence>
<dbReference type="EMBL" id="OY731399">
    <property type="protein sequence ID" value="CAJ1931703.1"/>
    <property type="molecule type" value="Genomic_DNA"/>
</dbReference>
<proteinExistence type="predicted"/>
<protein>
    <recommendedName>
        <fullName evidence="3">Band 7 domain-containing protein</fullName>
    </recommendedName>
</protein>
<dbReference type="InterPro" id="IPR050710">
    <property type="entry name" value="Band7/mec-2_domain"/>
</dbReference>